<dbReference type="SUPFAM" id="SSF110997">
    <property type="entry name" value="Sporulation related repeat"/>
    <property type="match status" value="1"/>
</dbReference>
<dbReference type="Proteomes" id="UP000199427">
    <property type="component" value="Unassembled WGS sequence"/>
</dbReference>
<dbReference type="PANTHER" id="PTHR30404">
    <property type="entry name" value="N-ACETYLMURAMOYL-L-ALANINE AMIDASE"/>
    <property type="match status" value="1"/>
</dbReference>
<reference evidence="3 4" key="1">
    <citation type="submission" date="2016-10" db="EMBL/GenBank/DDBJ databases">
        <authorList>
            <person name="de Groot N.N."/>
        </authorList>
    </citation>
    <scope>NUCLEOTIDE SEQUENCE [LARGE SCALE GENOMIC DNA]</scope>
    <source>
        <strain evidence="3 4">DSM 21633</strain>
    </source>
</reference>
<name>A0A1H9BAJ9_9BACI</name>
<dbReference type="RefSeq" id="WP_177176315.1">
    <property type="nucleotide sequence ID" value="NZ_FOES01000003.1"/>
</dbReference>
<dbReference type="PROSITE" id="PS51724">
    <property type="entry name" value="SPOR"/>
    <property type="match status" value="1"/>
</dbReference>
<dbReference type="Gene3D" id="3.30.70.1070">
    <property type="entry name" value="Sporulation related repeat"/>
    <property type="match status" value="1"/>
</dbReference>
<dbReference type="CDD" id="cd02696">
    <property type="entry name" value="MurNAc-LAA"/>
    <property type="match status" value="1"/>
</dbReference>
<evidence type="ECO:0000259" key="2">
    <source>
        <dbReference type="PROSITE" id="PS51724"/>
    </source>
</evidence>
<dbReference type="Gene3D" id="3.40.630.40">
    <property type="entry name" value="Zn-dependent exopeptidases"/>
    <property type="match status" value="1"/>
</dbReference>
<evidence type="ECO:0000313" key="4">
    <source>
        <dbReference type="Proteomes" id="UP000199427"/>
    </source>
</evidence>
<dbReference type="InterPro" id="IPR007730">
    <property type="entry name" value="SPOR-like_dom"/>
</dbReference>
<dbReference type="GO" id="GO:0030288">
    <property type="term" value="C:outer membrane-bounded periplasmic space"/>
    <property type="evidence" value="ECO:0007669"/>
    <property type="project" value="TreeGrafter"/>
</dbReference>
<feature type="domain" description="SPOR" evidence="2">
    <location>
        <begin position="188"/>
        <end position="228"/>
    </location>
</feature>
<dbReference type="InterPro" id="IPR036680">
    <property type="entry name" value="SPOR-like_sf"/>
</dbReference>
<dbReference type="EMBL" id="FOES01000003">
    <property type="protein sequence ID" value="SEP85994.1"/>
    <property type="molecule type" value="Genomic_DNA"/>
</dbReference>
<dbReference type="Pfam" id="PF01520">
    <property type="entry name" value="Amidase_3"/>
    <property type="match status" value="1"/>
</dbReference>
<evidence type="ECO:0000256" key="1">
    <source>
        <dbReference type="ARBA" id="ARBA00022801"/>
    </source>
</evidence>
<dbReference type="Pfam" id="PF05036">
    <property type="entry name" value="SPOR"/>
    <property type="match status" value="1"/>
</dbReference>
<evidence type="ECO:0000313" key="3">
    <source>
        <dbReference type="EMBL" id="SEP85994.1"/>
    </source>
</evidence>
<organism evidence="3 4">
    <name type="scientific">Piscibacillus halophilus</name>
    <dbReference type="NCBI Taxonomy" id="571933"/>
    <lineage>
        <taxon>Bacteria</taxon>
        <taxon>Bacillati</taxon>
        <taxon>Bacillota</taxon>
        <taxon>Bacilli</taxon>
        <taxon>Bacillales</taxon>
        <taxon>Bacillaceae</taxon>
        <taxon>Piscibacillus</taxon>
    </lineage>
</organism>
<gene>
    <name evidence="3" type="ORF">SAMN05216362_103179</name>
</gene>
<dbReference type="PANTHER" id="PTHR30404:SF0">
    <property type="entry name" value="N-ACETYLMURAMOYL-L-ALANINE AMIDASE AMIC"/>
    <property type="match status" value="1"/>
</dbReference>
<accession>A0A1H9BAJ9</accession>
<dbReference type="STRING" id="571933.SAMN05216362_103179"/>
<dbReference type="SUPFAM" id="SSF53187">
    <property type="entry name" value="Zn-dependent exopeptidases"/>
    <property type="match status" value="1"/>
</dbReference>
<dbReference type="GO" id="GO:0042834">
    <property type="term" value="F:peptidoglycan binding"/>
    <property type="evidence" value="ECO:0007669"/>
    <property type="project" value="InterPro"/>
</dbReference>
<dbReference type="InterPro" id="IPR050695">
    <property type="entry name" value="N-acetylmuramoyl_amidase_3"/>
</dbReference>
<keyword evidence="1" id="KW-0378">Hydrolase</keyword>
<dbReference type="InterPro" id="IPR002508">
    <property type="entry name" value="MurNAc-LAA_cat"/>
</dbReference>
<dbReference type="GO" id="GO:0009253">
    <property type="term" value="P:peptidoglycan catabolic process"/>
    <property type="evidence" value="ECO:0007669"/>
    <property type="project" value="InterPro"/>
</dbReference>
<protein>
    <submittedName>
        <fullName evidence="3">N-acetylmuramoyl-L-alanine amidase</fullName>
    </submittedName>
</protein>
<proteinExistence type="predicted"/>
<sequence>MSRWIQDAGHGGSDPGAVCYGQAEKDWALEAALYVNKRLKELRISSSITRNTDVSLSRQERTSKVKKYDKCISHHFNAGGGAGTEFIHSIYANGRFEKLLSNEFDKAGYRVRRTYTRRYPNQKDRDYYYMHRETGSCRTTIVEYDFLDGANRQKLKNKDYRVGMYECVVKAICREEGVTYNLRKNGISHSESLYRVIAGSFKNMDNAKKRVKELKGAGFTAFIERNES</sequence>
<keyword evidence="4" id="KW-1185">Reference proteome</keyword>
<dbReference type="GO" id="GO:0008745">
    <property type="term" value="F:N-acetylmuramoyl-L-alanine amidase activity"/>
    <property type="evidence" value="ECO:0007669"/>
    <property type="project" value="InterPro"/>
</dbReference>
<dbReference type="AlphaFoldDB" id="A0A1H9BAJ9"/>